<dbReference type="EMBL" id="AP017372">
    <property type="protein sequence ID" value="BAU57669.1"/>
    <property type="molecule type" value="Genomic_DNA"/>
</dbReference>
<dbReference type="PANTHER" id="PTHR43377:SF6">
    <property type="entry name" value="GFO_IDH_MOCA-LIKE OXIDOREDUCTASE N-TERMINAL DOMAIN-CONTAINING PROTEIN"/>
    <property type="match status" value="1"/>
</dbReference>
<dbReference type="GO" id="GO:0000166">
    <property type="term" value="F:nucleotide binding"/>
    <property type="evidence" value="ECO:0007669"/>
    <property type="project" value="InterPro"/>
</dbReference>
<dbReference type="RefSeq" id="WP_096408930.1">
    <property type="nucleotide sequence ID" value="NZ_AP017372.2"/>
</dbReference>
<dbReference type="OrthoDB" id="9774191at2"/>
<dbReference type="InterPro" id="IPR036291">
    <property type="entry name" value="NAD(P)-bd_dom_sf"/>
</dbReference>
<accession>A0A0X8XC66</accession>
<dbReference type="InterPro" id="IPR055170">
    <property type="entry name" value="GFO_IDH_MocA-like_dom"/>
</dbReference>
<dbReference type="KEGG" id="hhk:HH1059_09750"/>
<dbReference type="AlphaFoldDB" id="A0A0X8XC66"/>
<name>A0A0X8XC66_HALHR</name>
<dbReference type="Pfam" id="PF01408">
    <property type="entry name" value="GFO_IDH_MocA"/>
    <property type="match status" value="1"/>
</dbReference>
<sequence length="326" mass="35898">MAATTKSETPNVAVIGVGGWGRNLARNLNQLGALCAIADSDQLNLAPLAAELSKVDTHADYQEALKDTSIDAVVIATPVPTHYDIARAAIEAGKDVFVEKPITLEASEAWKLVALAEQHQSLLMVGHLLLFQPAIPWLRDYLAEGNIGTVHSIHQKRLGLGRARSHENALWCLGSHDIAVQRLLFPERTIEQITAHGQAILQAGIEDDCHLNISYSGGLESHLHCSWLWPNRDRALMIIGSDGIIEYDEIEQVITLHRKGIDDALVNIDNGSETIQRGHDQPLRLEMEHFIACIQRREECLCDGRFGAEVVDIMAKAGEQLKSKQN</sequence>
<feature type="domain" description="GFO/IDH/MocA-like oxidoreductase" evidence="2">
    <location>
        <begin position="138"/>
        <end position="246"/>
    </location>
</feature>
<evidence type="ECO:0000259" key="2">
    <source>
        <dbReference type="Pfam" id="PF22725"/>
    </source>
</evidence>
<dbReference type="SUPFAM" id="SSF51735">
    <property type="entry name" value="NAD(P)-binding Rossmann-fold domains"/>
    <property type="match status" value="1"/>
</dbReference>
<dbReference type="Gene3D" id="3.40.50.720">
    <property type="entry name" value="NAD(P)-binding Rossmann-like Domain"/>
    <property type="match status" value="1"/>
</dbReference>
<organism evidence="3 4">
    <name type="scientific">Halorhodospira halochloris</name>
    <name type="common">Ectothiorhodospira halochloris</name>
    <dbReference type="NCBI Taxonomy" id="1052"/>
    <lineage>
        <taxon>Bacteria</taxon>
        <taxon>Pseudomonadati</taxon>
        <taxon>Pseudomonadota</taxon>
        <taxon>Gammaproteobacteria</taxon>
        <taxon>Chromatiales</taxon>
        <taxon>Ectothiorhodospiraceae</taxon>
        <taxon>Halorhodospira</taxon>
    </lineage>
</organism>
<dbReference type="InterPro" id="IPR000683">
    <property type="entry name" value="Gfo/Idh/MocA-like_OxRdtase_N"/>
</dbReference>
<dbReference type="Proteomes" id="UP000218890">
    <property type="component" value="Chromosome"/>
</dbReference>
<evidence type="ECO:0000313" key="4">
    <source>
        <dbReference type="Proteomes" id="UP000218890"/>
    </source>
</evidence>
<dbReference type="InterPro" id="IPR051450">
    <property type="entry name" value="Gfo/Idh/MocA_Oxidoreductases"/>
</dbReference>
<keyword evidence="4" id="KW-1185">Reference proteome</keyword>
<dbReference type="PANTHER" id="PTHR43377">
    <property type="entry name" value="BILIVERDIN REDUCTASE A"/>
    <property type="match status" value="1"/>
</dbReference>
<evidence type="ECO:0000259" key="1">
    <source>
        <dbReference type="Pfam" id="PF01408"/>
    </source>
</evidence>
<evidence type="ECO:0000313" key="3">
    <source>
        <dbReference type="EMBL" id="BAU57669.1"/>
    </source>
</evidence>
<dbReference type="Pfam" id="PF22725">
    <property type="entry name" value="GFO_IDH_MocA_C3"/>
    <property type="match status" value="1"/>
</dbReference>
<reference evidence="3" key="1">
    <citation type="submission" date="2016-02" db="EMBL/GenBank/DDBJ databases">
        <title>Halorhodospira halochloris DSM-1059 complete genome, version 2.</title>
        <authorList>
            <person name="Tsukatani Y."/>
        </authorList>
    </citation>
    <scope>NUCLEOTIDE SEQUENCE</scope>
    <source>
        <strain evidence="3">DSM 1059</strain>
    </source>
</reference>
<gene>
    <name evidence="3" type="ORF">HH1059_09750</name>
</gene>
<feature type="domain" description="Gfo/Idh/MocA-like oxidoreductase N-terminal" evidence="1">
    <location>
        <begin position="11"/>
        <end position="127"/>
    </location>
</feature>
<proteinExistence type="predicted"/>
<dbReference type="Gene3D" id="3.30.360.10">
    <property type="entry name" value="Dihydrodipicolinate Reductase, domain 2"/>
    <property type="match status" value="1"/>
</dbReference>
<protein>
    <submittedName>
        <fullName evidence="3">Oxidoreductase</fullName>
    </submittedName>
</protein>
<dbReference type="SUPFAM" id="SSF55347">
    <property type="entry name" value="Glyceraldehyde-3-phosphate dehydrogenase-like, C-terminal domain"/>
    <property type="match status" value="1"/>
</dbReference>